<dbReference type="InterPro" id="IPR001387">
    <property type="entry name" value="Cro/C1-type_HTH"/>
</dbReference>
<sequence length="205" mass="21760">MTKKVNILTAAGADVETVSAAVAARIKGYRKDRMLSLDELSRRAGVSKGMLVEIEKCAANPSIAILCRISAALGVSVADIVDVASEPSMRLIADTDIPTLWTGPKGGSARLLAGTSGPNMIELWRWEMQPGERFESPGHPQGTFELFHVDHGRLTMKVGDAELVVTAGSSAAAKTDAPHCYANNDATKLTFTMVVAELHQVATSL</sequence>
<evidence type="ECO:0000256" key="1">
    <source>
        <dbReference type="ARBA" id="ARBA00023015"/>
    </source>
</evidence>
<keyword evidence="2" id="KW-0238">DNA-binding</keyword>
<dbReference type="Gene3D" id="2.60.120.10">
    <property type="entry name" value="Jelly Rolls"/>
    <property type="match status" value="1"/>
</dbReference>
<reference evidence="5 6" key="1">
    <citation type="submission" date="2018-01" db="EMBL/GenBank/DDBJ databases">
        <title>Species boundaries and ecological features among Paraburkholderia terrae DSMZ17804T, P. hospita DSMZ17164T and P. caribensis DSMZ13236T.</title>
        <authorList>
            <person name="Pratama A.A."/>
        </authorList>
    </citation>
    <scope>NUCLEOTIDE SEQUENCE [LARGE SCALE GENOMIC DNA]</scope>
    <source>
        <strain evidence="5 6">DSM 17804</strain>
    </source>
</reference>
<dbReference type="SUPFAM" id="SSF47413">
    <property type="entry name" value="lambda repressor-like DNA-binding domains"/>
    <property type="match status" value="1"/>
</dbReference>
<dbReference type="CDD" id="cd02209">
    <property type="entry name" value="cupin_XRE_C"/>
    <property type="match status" value="1"/>
</dbReference>
<proteinExistence type="predicted"/>
<keyword evidence="3" id="KW-0804">Transcription</keyword>
<evidence type="ECO:0000313" key="5">
    <source>
        <dbReference type="EMBL" id="AUT66617.1"/>
    </source>
</evidence>
<evidence type="ECO:0000256" key="3">
    <source>
        <dbReference type="ARBA" id="ARBA00023163"/>
    </source>
</evidence>
<protein>
    <submittedName>
        <fullName evidence="5">XRE family transcriptional regulator</fullName>
    </submittedName>
</protein>
<dbReference type="InterPro" id="IPR013096">
    <property type="entry name" value="Cupin_2"/>
</dbReference>
<evidence type="ECO:0000259" key="4">
    <source>
        <dbReference type="PROSITE" id="PS50943"/>
    </source>
</evidence>
<feature type="domain" description="HTH cro/C1-type" evidence="4">
    <location>
        <begin position="26"/>
        <end position="80"/>
    </location>
</feature>
<dbReference type="Gene3D" id="1.10.260.40">
    <property type="entry name" value="lambda repressor-like DNA-binding domains"/>
    <property type="match status" value="1"/>
</dbReference>
<dbReference type="Pfam" id="PF07883">
    <property type="entry name" value="Cupin_2"/>
    <property type="match status" value="1"/>
</dbReference>
<dbReference type="RefSeq" id="WP_042315719.1">
    <property type="nucleotide sequence ID" value="NZ_CP026114.1"/>
</dbReference>
<dbReference type="KEGG" id="pter:C2L65_44200"/>
<evidence type="ECO:0000256" key="2">
    <source>
        <dbReference type="ARBA" id="ARBA00023125"/>
    </source>
</evidence>
<dbReference type="GO" id="GO:0003677">
    <property type="term" value="F:DNA binding"/>
    <property type="evidence" value="ECO:0007669"/>
    <property type="project" value="UniProtKB-KW"/>
</dbReference>
<dbReference type="SUPFAM" id="SSF51182">
    <property type="entry name" value="RmlC-like cupins"/>
    <property type="match status" value="1"/>
</dbReference>
<dbReference type="PANTHER" id="PTHR46797:SF23">
    <property type="entry name" value="HTH-TYPE TRANSCRIPTIONAL REGULATOR SUTR"/>
    <property type="match status" value="1"/>
</dbReference>
<gene>
    <name evidence="5" type="ORF">C2L65_44200</name>
</gene>
<dbReference type="EMBL" id="CP026114">
    <property type="protein sequence ID" value="AUT66617.1"/>
    <property type="molecule type" value="Genomic_DNA"/>
</dbReference>
<accession>A0A2I8F421</accession>
<dbReference type="AlphaFoldDB" id="A0A2I8F421"/>
<dbReference type="InterPro" id="IPR011051">
    <property type="entry name" value="RmlC_Cupin_sf"/>
</dbReference>
<dbReference type="Pfam" id="PF01381">
    <property type="entry name" value="HTH_3"/>
    <property type="match status" value="1"/>
</dbReference>
<name>A0A2I8F421_9BURK</name>
<organism evidence="5 6">
    <name type="scientific">Paraburkholderia terrae</name>
    <dbReference type="NCBI Taxonomy" id="311230"/>
    <lineage>
        <taxon>Bacteria</taxon>
        <taxon>Pseudomonadati</taxon>
        <taxon>Pseudomonadota</taxon>
        <taxon>Betaproteobacteria</taxon>
        <taxon>Burkholderiales</taxon>
        <taxon>Burkholderiaceae</taxon>
        <taxon>Paraburkholderia</taxon>
    </lineage>
</organism>
<dbReference type="OrthoDB" id="9810578at2"/>
<dbReference type="InterPro" id="IPR014710">
    <property type="entry name" value="RmlC-like_jellyroll"/>
</dbReference>
<dbReference type="PANTHER" id="PTHR46797">
    <property type="entry name" value="HTH-TYPE TRANSCRIPTIONAL REGULATOR"/>
    <property type="match status" value="1"/>
</dbReference>
<keyword evidence="1" id="KW-0805">Transcription regulation</keyword>
<dbReference type="InterPro" id="IPR010982">
    <property type="entry name" value="Lambda_DNA-bd_dom_sf"/>
</dbReference>
<dbReference type="Proteomes" id="UP000243502">
    <property type="component" value="Chromosome 4"/>
</dbReference>
<dbReference type="GO" id="GO:0003700">
    <property type="term" value="F:DNA-binding transcription factor activity"/>
    <property type="evidence" value="ECO:0007669"/>
    <property type="project" value="TreeGrafter"/>
</dbReference>
<dbReference type="GO" id="GO:0005829">
    <property type="term" value="C:cytosol"/>
    <property type="evidence" value="ECO:0007669"/>
    <property type="project" value="TreeGrafter"/>
</dbReference>
<evidence type="ECO:0000313" key="6">
    <source>
        <dbReference type="Proteomes" id="UP000243502"/>
    </source>
</evidence>
<dbReference type="InterPro" id="IPR050807">
    <property type="entry name" value="TransReg_Diox_bact_type"/>
</dbReference>
<dbReference type="PROSITE" id="PS50943">
    <property type="entry name" value="HTH_CROC1"/>
    <property type="match status" value="1"/>
</dbReference>
<dbReference type="SMART" id="SM00530">
    <property type="entry name" value="HTH_XRE"/>
    <property type="match status" value="1"/>
</dbReference>
<dbReference type="CDD" id="cd00093">
    <property type="entry name" value="HTH_XRE"/>
    <property type="match status" value="1"/>
</dbReference>